<organism evidence="3">
    <name type="scientific">Lutzomyia longipalpis</name>
    <name type="common">Sand fly</name>
    <dbReference type="NCBI Taxonomy" id="7200"/>
    <lineage>
        <taxon>Eukaryota</taxon>
        <taxon>Metazoa</taxon>
        <taxon>Ecdysozoa</taxon>
        <taxon>Arthropoda</taxon>
        <taxon>Hexapoda</taxon>
        <taxon>Insecta</taxon>
        <taxon>Pterygota</taxon>
        <taxon>Neoptera</taxon>
        <taxon>Endopterygota</taxon>
        <taxon>Diptera</taxon>
        <taxon>Nematocera</taxon>
        <taxon>Psychodoidea</taxon>
        <taxon>Psychodidae</taxon>
        <taxon>Lutzomyia</taxon>
        <taxon>Lutzomyia</taxon>
    </lineage>
</organism>
<dbReference type="VEuPathDB" id="VectorBase:LLONM1_005453"/>
<dbReference type="AlphaFoldDB" id="Q5WPS6"/>
<accession>Q5WPS6</accession>
<evidence type="ECO:0000256" key="1">
    <source>
        <dbReference type="SAM" id="MobiDB-lite"/>
    </source>
</evidence>
<feature type="compositionally biased region" description="Basic and acidic residues" evidence="1">
    <location>
        <begin position="79"/>
        <end position="102"/>
    </location>
</feature>
<evidence type="ECO:0000256" key="2">
    <source>
        <dbReference type="SAM" id="SignalP"/>
    </source>
</evidence>
<reference evidence="3" key="1">
    <citation type="journal article" date="2004" name="J. Exp. Biol.">
        <title>Identification of the most abundant secreted proteins from the salivary glands of the sand fly Lutzomyia longipalpis, vector of Leishmania chagasi.</title>
        <authorList>
            <person name="Valenzuela J.G."/>
            <person name="Garfield M."/>
            <person name="Rowton E.D."/>
            <person name="Pham V.M."/>
        </authorList>
    </citation>
    <scope>NUCLEOTIDE SEQUENCE</scope>
</reference>
<feature type="chain" id="PRO_5004263652" evidence="2">
    <location>
        <begin position="24"/>
        <end position="102"/>
    </location>
</feature>
<proteinExistence type="evidence at transcript level"/>
<protein>
    <submittedName>
        <fullName evidence="3">9 kDa salivary protein</fullName>
    </submittedName>
</protein>
<sequence>MRNFAVVSLAVAVLLFCAWPINAEDNEEVGKAREKRGLKDAMEHFKNGFKELTKDFKLPSLPSLPGFGKKPESGSSEDSGDKTEDTSGSKDDQSKDNTVEES</sequence>
<feature type="region of interest" description="Disordered" evidence="1">
    <location>
        <begin position="56"/>
        <end position="102"/>
    </location>
</feature>
<keyword evidence="2" id="KW-0732">Signal</keyword>
<name>Q5WPS6_LUTLO</name>
<dbReference type="EMBL" id="AY455919">
    <property type="protein sequence ID" value="AAS16919.1"/>
    <property type="molecule type" value="mRNA"/>
</dbReference>
<evidence type="ECO:0000313" key="3">
    <source>
        <dbReference type="EMBL" id="AAS16919.1"/>
    </source>
</evidence>
<feature type="signal peptide" evidence="2">
    <location>
        <begin position="1"/>
        <end position="23"/>
    </location>
</feature>